<evidence type="ECO:0000256" key="12">
    <source>
        <dbReference type="ARBA" id="ARBA00023273"/>
    </source>
</evidence>
<dbReference type="GO" id="GO:0016020">
    <property type="term" value="C:membrane"/>
    <property type="evidence" value="ECO:0007669"/>
    <property type="project" value="UniProtKB-SubCell"/>
</dbReference>
<comment type="catalytic activity">
    <reaction evidence="22">
        <text>dodecanoyl-CoA + H2O = dodecanoate + CoA + H(+)</text>
        <dbReference type="Rhea" id="RHEA:30135"/>
        <dbReference type="ChEBI" id="CHEBI:15377"/>
        <dbReference type="ChEBI" id="CHEBI:15378"/>
        <dbReference type="ChEBI" id="CHEBI:18262"/>
        <dbReference type="ChEBI" id="CHEBI:57287"/>
        <dbReference type="ChEBI" id="CHEBI:57375"/>
    </reaction>
    <physiologicalReaction direction="left-to-right" evidence="22">
        <dbReference type="Rhea" id="RHEA:30136"/>
    </physiologicalReaction>
</comment>
<keyword evidence="10" id="KW-0443">Lipid metabolism</keyword>
<name>A0A846WPI1_9ACTN</name>
<evidence type="ECO:0000256" key="1">
    <source>
        <dbReference type="ARBA" id="ARBA00004170"/>
    </source>
</evidence>
<feature type="domain" description="Thioesterase" evidence="24">
    <location>
        <begin position="118"/>
        <end position="190"/>
    </location>
</feature>
<evidence type="ECO:0000259" key="24">
    <source>
        <dbReference type="Pfam" id="PF03061"/>
    </source>
</evidence>
<comment type="catalytic activity">
    <reaction evidence="14">
        <text>(9Z)-octadecenoyl-CoA + H2O = (9Z)-octadecenoate + CoA + H(+)</text>
        <dbReference type="Rhea" id="RHEA:40139"/>
        <dbReference type="ChEBI" id="CHEBI:15377"/>
        <dbReference type="ChEBI" id="CHEBI:15378"/>
        <dbReference type="ChEBI" id="CHEBI:30823"/>
        <dbReference type="ChEBI" id="CHEBI:57287"/>
        <dbReference type="ChEBI" id="CHEBI:57387"/>
    </reaction>
    <physiologicalReaction direction="left-to-right" evidence="14">
        <dbReference type="Rhea" id="RHEA:40140"/>
    </physiologicalReaction>
</comment>
<keyword evidence="9" id="KW-0809">Transit peptide</keyword>
<dbReference type="Gene3D" id="3.10.129.10">
    <property type="entry name" value="Hotdog Thioesterase"/>
    <property type="match status" value="1"/>
</dbReference>
<evidence type="ECO:0000256" key="22">
    <source>
        <dbReference type="ARBA" id="ARBA00048074"/>
    </source>
</evidence>
<evidence type="ECO:0000256" key="5">
    <source>
        <dbReference type="ARBA" id="ARBA00022490"/>
    </source>
</evidence>
<dbReference type="InterPro" id="IPR052365">
    <property type="entry name" value="THEM4/THEM5_acyl-CoA_thioest"/>
</dbReference>
<comment type="similarity">
    <text evidence="15">Belongs to the THEM4/THEM5 thioesterase family.</text>
</comment>
<dbReference type="PANTHER" id="PTHR12418:SF19">
    <property type="entry name" value="ACYL-COENZYME A THIOESTERASE THEM4"/>
    <property type="match status" value="1"/>
</dbReference>
<keyword evidence="4" id="KW-1003">Cell membrane</keyword>
<evidence type="ECO:0000256" key="15">
    <source>
        <dbReference type="ARBA" id="ARBA00038456"/>
    </source>
</evidence>
<evidence type="ECO:0000313" key="26">
    <source>
        <dbReference type="Proteomes" id="UP000563898"/>
    </source>
</evidence>
<evidence type="ECO:0000256" key="4">
    <source>
        <dbReference type="ARBA" id="ARBA00022475"/>
    </source>
</evidence>
<evidence type="ECO:0000256" key="3">
    <source>
        <dbReference type="ARBA" id="ARBA00004632"/>
    </source>
</evidence>
<dbReference type="InterPro" id="IPR006683">
    <property type="entry name" value="Thioestr_dom"/>
</dbReference>
<sequence length="221" mass="23922">MQFTLEDISDDEIARRRAIYEPLTDSVRQLIDAVIRTEVPDDVVAAARERIDAIVDTLRAEQIDGPYGVRYTPDFVGMPWGNSVVGVRNAIAPPLRTRHDGHEVSAEFTLGAAYEGPGGHVHGGVAAMILDQVLGEAASVDNVPCYTGTISLRYLRPTPLGPLTARASIVGRDGRKKTVRGTLADTDGVTVEAEGVFIVPRDWTGRMPRASKDHSPAHTQD</sequence>
<comment type="subcellular location">
    <subcellularLocation>
        <location evidence="3">Cell projection</location>
        <location evidence="3">Ruffle membrane</location>
    </subcellularLocation>
    <subcellularLocation>
        <location evidence="2">Cytoplasm</location>
    </subcellularLocation>
    <subcellularLocation>
        <location evidence="1">Membrane</location>
        <topology evidence="1">Peripheral membrane protein</topology>
    </subcellularLocation>
</comment>
<evidence type="ECO:0000256" key="21">
    <source>
        <dbReference type="ARBA" id="ARBA00047969"/>
    </source>
</evidence>
<accession>A0A846WPI1</accession>
<evidence type="ECO:0000256" key="10">
    <source>
        <dbReference type="ARBA" id="ARBA00023098"/>
    </source>
</evidence>
<comment type="catalytic activity">
    <reaction evidence="23">
        <text>tetradecanoyl-CoA + H2O = tetradecanoate + CoA + H(+)</text>
        <dbReference type="Rhea" id="RHEA:40119"/>
        <dbReference type="ChEBI" id="CHEBI:15377"/>
        <dbReference type="ChEBI" id="CHEBI:15378"/>
        <dbReference type="ChEBI" id="CHEBI:30807"/>
        <dbReference type="ChEBI" id="CHEBI:57287"/>
        <dbReference type="ChEBI" id="CHEBI:57385"/>
    </reaction>
    <physiologicalReaction direction="left-to-right" evidence="23">
        <dbReference type="Rhea" id="RHEA:40120"/>
    </physiologicalReaction>
</comment>
<gene>
    <name evidence="25" type="ORF">HGA05_11285</name>
</gene>
<keyword evidence="5" id="KW-0963">Cytoplasm</keyword>
<comment type="caution">
    <text evidence="25">The sequence shown here is derived from an EMBL/GenBank/DDBJ whole genome shotgun (WGS) entry which is preliminary data.</text>
</comment>
<evidence type="ECO:0000256" key="23">
    <source>
        <dbReference type="ARBA" id="ARBA00048180"/>
    </source>
</evidence>
<comment type="catalytic activity">
    <reaction evidence="19">
        <text>octanoyl-CoA + H2O = octanoate + CoA + H(+)</text>
        <dbReference type="Rhea" id="RHEA:30143"/>
        <dbReference type="ChEBI" id="CHEBI:15377"/>
        <dbReference type="ChEBI" id="CHEBI:15378"/>
        <dbReference type="ChEBI" id="CHEBI:25646"/>
        <dbReference type="ChEBI" id="CHEBI:57287"/>
        <dbReference type="ChEBI" id="CHEBI:57386"/>
    </reaction>
    <physiologicalReaction direction="left-to-right" evidence="19">
        <dbReference type="Rhea" id="RHEA:30144"/>
    </physiologicalReaction>
</comment>
<dbReference type="GO" id="GO:0006631">
    <property type="term" value="P:fatty acid metabolic process"/>
    <property type="evidence" value="ECO:0007669"/>
    <property type="project" value="UniProtKB-KW"/>
</dbReference>
<dbReference type="EC" id="3.1.2.2" evidence="16"/>
<comment type="catalytic activity">
    <reaction evidence="20">
        <text>hexadecanoyl-CoA + H2O = hexadecanoate + CoA + H(+)</text>
        <dbReference type="Rhea" id="RHEA:16645"/>
        <dbReference type="ChEBI" id="CHEBI:7896"/>
        <dbReference type="ChEBI" id="CHEBI:15377"/>
        <dbReference type="ChEBI" id="CHEBI:15378"/>
        <dbReference type="ChEBI" id="CHEBI:57287"/>
        <dbReference type="ChEBI" id="CHEBI:57379"/>
        <dbReference type="EC" id="3.1.2.2"/>
    </reaction>
    <physiologicalReaction direction="left-to-right" evidence="20">
        <dbReference type="Rhea" id="RHEA:16646"/>
    </physiologicalReaction>
</comment>
<evidence type="ECO:0000256" key="20">
    <source>
        <dbReference type="ARBA" id="ARBA00047734"/>
    </source>
</evidence>
<dbReference type="InterPro" id="IPR029069">
    <property type="entry name" value="HotDog_dom_sf"/>
</dbReference>
<keyword evidence="12" id="KW-0966">Cell projection</keyword>
<dbReference type="GO" id="GO:0005737">
    <property type="term" value="C:cytoplasm"/>
    <property type="evidence" value="ECO:0007669"/>
    <property type="project" value="UniProtKB-SubCell"/>
</dbReference>
<dbReference type="RefSeq" id="WP_006367795.1">
    <property type="nucleotide sequence ID" value="NZ_CP073075.1"/>
</dbReference>
<keyword evidence="8" id="KW-0276">Fatty acid metabolism</keyword>
<evidence type="ECO:0000256" key="18">
    <source>
        <dbReference type="ARBA" id="ARBA00043210"/>
    </source>
</evidence>
<evidence type="ECO:0000256" key="2">
    <source>
        <dbReference type="ARBA" id="ARBA00004496"/>
    </source>
</evidence>
<dbReference type="SUPFAM" id="SSF54637">
    <property type="entry name" value="Thioesterase/thiol ester dehydrase-isomerase"/>
    <property type="match status" value="1"/>
</dbReference>
<evidence type="ECO:0000256" key="11">
    <source>
        <dbReference type="ARBA" id="ARBA00023136"/>
    </source>
</evidence>
<evidence type="ECO:0000313" key="25">
    <source>
        <dbReference type="EMBL" id="NKY02161.1"/>
    </source>
</evidence>
<dbReference type="Proteomes" id="UP000563898">
    <property type="component" value="Unassembled WGS sequence"/>
</dbReference>
<dbReference type="AlphaFoldDB" id="A0A846WPI1"/>
<evidence type="ECO:0000256" key="17">
    <source>
        <dbReference type="ARBA" id="ARBA00040123"/>
    </source>
</evidence>
<evidence type="ECO:0000256" key="19">
    <source>
        <dbReference type="ARBA" id="ARBA00047588"/>
    </source>
</evidence>
<proteinExistence type="inferred from homology"/>
<evidence type="ECO:0000256" key="16">
    <source>
        <dbReference type="ARBA" id="ARBA00038848"/>
    </source>
</evidence>
<dbReference type="EMBL" id="JAAXPC010000005">
    <property type="protein sequence ID" value="NKY02161.1"/>
    <property type="molecule type" value="Genomic_DNA"/>
</dbReference>
<comment type="catalytic activity">
    <reaction evidence="21">
        <text>decanoyl-CoA + H2O = decanoate + CoA + H(+)</text>
        <dbReference type="Rhea" id="RHEA:40059"/>
        <dbReference type="ChEBI" id="CHEBI:15377"/>
        <dbReference type="ChEBI" id="CHEBI:15378"/>
        <dbReference type="ChEBI" id="CHEBI:27689"/>
        <dbReference type="ChEBI" id="CHEBI:57287"/>
        <dbReference type="ChEBI" id="CHEBI:61430"/>
    </reaction>
    <physiologicalReaction direction="left-to-right" evidence="21">
        <dbReference type="Rhea" id="RHEA:40060"/>
    </physiologicalReaction>
</comment>
<keyword evidence="7" id="KW-0378">Hydrolase</keyword>
<dbReference type="GO" id="GO:0016787">
    <property type="term" value="F:hydrolase activity"/>
    <property type="evidence" value="ECO:0007669"/>
    <property type="project" value="UniProtKB-KW"/>
</dbReference>
<dbReference type="Pfam" id="PF03061">
    <property type="entry name" value="4HBT"/>
    <property type="match status" value="1"/>
</dbReference>
<evidence type="ECO:0000256" key="7">
    <source>
        <dbReference type="ARBA" id="ARBA00022801"/>
    </source>
</evidence>
<evidence type="ECO:0000256" key="14">
    <source>
        <dbReference type="ARBA" id="ARBA00037002"/>
    </source>
</evidence>
<organism evidence="25 26">
    <name type="scientific">Gordonia polyisoprenivorans</name>
    <dbReference type="NCBI Taxonomy" id="84595"/>
    <lineage>
        <taxon>Bacteria</taxon>
        <taxon>Bacillati</taxon>
        <taxon>Actinomycetota</taxon>
        <taxon>Actinomycetes</taxon>
        <taxon>Mycobacteriales</taxon>
        <taxon>Gordoniaceae</taxon>
        <taxon>Gordonia</taxon>
    </lineage>
</organism>
<dbReference type="PANTHER" id="PTHR12418">
    <property type="entry name" value="ACYL-COENZYME A THIOESTERASE THEM4"/>
    <property type="match status" value="1"/>
</dbReference>
<keyword evidence="6" id="KW-0053">Apoptosis</keyword>
<protein>
    <recommendedName>
        <fullName evidence="17">Acyl-coenzyme A thioesterase THEM4</fullName>
        <ecNumber evidence="16">3.1.2.2</ecNumber>
    </recommendedName>
    <alternativeName>
        <fullName evidence="18">Thioesterase superfamily member 4</fullName>
    </alternativeName>
</protein>
<evidence type="ECO:0000256" key="9">
    <source>
        <dbReference type="ARBA" id="ARBA00022946"/>
    </source>
</evidence>
<keyword evidence="11" id="KW-0472">Membrane</keyword>
<evidence type="ECO:0000256" key="13">
    <source>
        <dbReference type="ARBA" id="ARBA00035852"/>
    </source>
</evidence>
<reference evidence="25 26" key="1">
    <citation type="submission" date="2020-04" db="EMBL/GenBank/DDBJ databases">
        <title>MicrobeNet Type strains.</title>
        <authorList>
            <person name="Nicholson A.C."/>
        </authorList>
    </citation>
    <scope>NUCLEOTIDE SEQUENCE [LARGE SCALE GENOMIC DNA]</scope>
    <source>
        <strain evidence="25 26">ATCC BAA-14</strain>
    </source>
</reference>
<comment type="catalytic activity">
    <reaction evidence="13">
        <text>(5Z,8Z,11Z,14Z)-eicosatetraenoyl-CoA + H2O = (5Z,8Z,11Z,14Z)-eicosatetraenoate + CoA + H(+)</text>
        <dbReference type="Rhea" id="RHEA:40151"/>
        <dbReference type="ChEBI" id="CHEBI:15377"/>
        <dbReference type="ChEBI" id="CHEBI:15378"/>
        <dbReference type="ChEBI" id="CHEBI:32395"/>
        <dbReference type="ChEBI" id="CHEBI:57287"/>
        <dbReference type="ChEBI" id="CHEBI:57368"/>
    </reaction>
    <physiologicalReaction direction="left-to-right" evidence="13">
        <dbReference type="Rhea" id="RHEA:40152"/>
    </physiologicalReaction>
</comment>
<evidence type="ECO:0000256" key="8">
    <source>
        <dbReference type="ARBA" id="ARBA00022832"/>
    </source>
</evidence>
<dbReference type="CDD" id="cd03443">
    <property type="entry name" value="PaaI_thioesterase"/>
    <property type="match status" value="1"/>
</dbReference>
<evidence type="ECO:0000256" key="6">
    <source>
        <dbReference type="ARBA" id="ARBA00022703"/>
    </source>
</evidence>